<feature type="repeat" description="Pumilio" evidence="3">
    <location>
        <begin position="682"/>
        <end position="717"/>
    </location>
</feature>
<feature type="compositionally biased region" description="Polar residues" evidence="4">
    <location>
        <begin position="17"/>
        <end position="41"/>
    </location>
</feature>
<dbReference type="GO" id="GO:0003729">
    <property type="term" value="F:mRNA binding"/>
    <property type="evidence" value="ECO:0007669"/>
    <property type="project" value="TreeGrafter"/>
</dbReference>
<comment type="function">
    <text evidence="2">RNA-binding nucleolar protein required for pre-rRNA processing. Involved in production of 18S rRNA and assembly of small ribosomal subunit.</text>
</comment>
<dbReference type="InterPro" id="IPR016024">
    <property type="entry name" value="ARM-type_fold"/>
</dbReference>
<feature type="compositionally biased region" description="Polar residues" evidence="4">
    <location>
        <begin position="246"/>
        <end position="261"/>
    </location>
</feature>
<feature type="repeat" description="Pumilio" evidence="3">
    <location>
        <begin position="791"/>
        <end position="826"/>
    </location>
</feature>
<evidence type="ECO:0000313" key="6">
    <source>
        <dbReference type="EMBL" id="KAG9244188.1"/>
    </source>
</evidence>
<feature type="compositionally biased region" description="Polar residues" evidence="4">
    <location>
        <begin position="196"/>
        <end position="208"/>
    </location>
</feature>
<gene>
    <name evidence="6" type="ORF">BJ878DRAFT_421922</name>
</gene>
<keyword evidence="7" id="KW-1185">Reference proteome</keyword>
<feature type="region of interest" description="Disordered" evidence="4">
    <location>
        <begin position="995"/>
        <end position="1014"/>
    </location>
</feature>
<feature type="compositionally biased region" description="Polar residues" evidence="4">
    <location>
        <begin position="416"/>
        <end position="439"/>
    </location>
</feature>
<dbReference type="InterPro" id="IPR011989">
    <property type="entry name" value="ARM-like"/>
</dbReference>
<dbReference type="PROSITE" id="PS50302">
    <property type="entry name" value="PUM"/>
    <property type="match status" value="8"/>
</dbReference>
<feature type="compositionally biased region" description="Gly residues" evidence="4">
    <location>
        <begin position="394"/>
        <end position="406"/>
    </location>
</feature>
<accession>A0A9P7Z3G9</accession>
<comment type="caution">
    <text evidence="6">The sequence shown here is derived from an EMBL/GenBank/DDBJ whole genome shotgun (WGS) entry which is preliminary data.</text>
</comment>
<dbReference type="PANTHER" id="PTHR12537:SF13">
    <property type="entry name" value="PUMILIO HOMOLOGY DOMAIN FAMILY MEMBER 4"/>
    <property type="match status" value="1"/>
</dbReference>
<feature type="repeat" description="Pumilio" evidence="3">
    <location>
        <begin position="935"/>
        <end position="972"/>
    </location>
</feature>
<dbReference type="GO" id="GO:0005737">
    <property type="term" value="C:cytoplasm"/>
    <property type="evidence" value="ECO:0007669"/>
    <property type="project" value="TreeGrafter"/>
</dbReference>
<feature type="repeat" description="Pumilio" evidence="3">
    <location>
        <begin position="827"/>
        <end position="862"/>
    </location>
</feature>
<dbReference type="SUPFAM" id="SSF48371">
    <property type="entry name" value="ARM repeat"/>
    <property type="match status" value="1"/>
</dbReference>
<dbReference type="EMBL" id="MU253923">
    <property type="protein sequence ID" value="KAG9244188.1"/>
    <property type="molecule type" value="Genomic_DNA"/>
</dbReference>
<feature type="compositionally biased region" description="Polar residues" evidence="4">
    <location>
        <begin position="143"/>
        <end position="155"/>
    </location>
</feature>
<feature type="compositionally biased region" description="Polar residues" evidence="4">
    <location>
        <begin position="81"/>
        <end position="94"/>
    </location>
</feature>
<feature type="repeat" description="Pumilio" evidence="3">
    <location>
        <begin position="899"/>
        <end position="934"/>
    </location>
</feature>
<feature type="repeat" description="Pumilio" evidence="3">
    <location>
        <begin position="754"/>
        <end position="790"/>
    </location>
</feature>
<feature type="region of interest" description="Disordered" evidence="4">
    <location>
        <begin position="1078"/>
        <end position="1106"/>
    </location>
</feature>
<protein>
    <recommendedName>
        <fullName evidence="5">PUM-HD domain-containing protein</fullName>
    </recommendedName>
</protein>
<dbReference type="Proteomes" id="UP000887226">
    <property type="component" value="Unassembled WGS sequence"/>
</dbReference>
<dbReference type="AlphaFoldDB" id="A0A9P7Z3G9"/>
<feature type="region of interest" description="Disordered" evidence="4">
    <location>
        <begin position="387"/>
        <end position="496"/>
    </location>
</feature>
<evidence type="ECO:0000256" key="1">
    <source>
        <dbReference type="ARBA" id="ARBA00022737"/>
    </source>
</evidence>
<feature type="region of interest" description="Disordered" evidence="4">
    <location>
        <begin position="119"/>
        <end position="264"/>
    </location>
</feature>
<evidence type="ECO:0000313" key="7">
    <source>
        <dbReference type="Proteomes" id="UP000887226"/>
    </source>
</evidence>
<dbReference type="OrthoDB" id="668540at2759"/>
<feature type="compositionally biased region" description="Polar residues" evidence="4">
    <location>
        <begin position="176"/>
        <end position="185"/>
    </location>
</feature>
<organism evidence="6 7">
    <name type="scientific">Calycina marina</name>
    <dbReference type="NCBI Taxonomy" id="1763456"/>
    <lineage>
        <taxon>Eukaryota</taxon>
        <taxon>Fungi</taxon>
        <taxon>Dikarya</taxon>
        <taxon>Ascomycota</taxon>
        <taxon>Pezizomycotina</taxon>
        <taxon>Leotiomycetes</taxon>
        <taxon>Helotiales</taxon>
        <taxon>Pezizellaceae</taxon>
        <taxon>Calycina</taxon>
    </lineage>
</organism>
<dbReference type="InterPro" id="IPR001313">
    <property type="entry name" value="Pumilio_RNA-bd_rpt"/>
</dbReference>
<dbReference type="Pfam" id="PF00806">
    <property type="entry name" value="PUF"/>
    <property type="match status" value="8"/>
</dbReference>
<sequence>MSYSNGPSERMDELRFRNQQSPRTESTFSGLVSPPRNSTRLPQPLQPQDGRGGLMRRFTTDSGRVPTIASISTQRGGGSGWQEQQEYGPSTSHKVQLLEKKKLEYERLREQKRRFETEMQILEQQQRREEQELAQMQEDIGRSNKNTNGGHQSEPTTPPEYRDTNSGFPSVFSRPNRYSTSSLTSPPGLYNRPGRSGSQLASPQSGLMQSRLIMDDKLPSKSVPGSRRNSDEDEKEEAVRQDPTSHRSTNAQVPSSTCAENTKSRRFVDLATKNSFHTTTGQSLRTTGAFSYTTSPHSFIPTTPILLSLQYSMPVTRSRNGMHEMLTLDQTGTIRSLFGEDENSTTSPNIKSYLQMNATDDKFPILVRQNDYPGLLSASSAALDLALSQSPGPDGTGTGTGTGTNGWGVFARHRQSQSSLPMNTYQGNGSSSAAQTNGPESPISVRPSHRHSLDMKYYEGGQEKASQMTSPSKYNQNTPPKLQSSYSANDVPTMRSANAPTCINTTPNSHAQQHLHNHNASLGRIPTSALNNRLSREATTADSNSRENQNGGYPSIQSALQASAPPFMVPGVSQAQSPLTMTAPASQQYGMQSYYNNVNGGYNANANANANMQMMNMGFQSMQLGPQQQHLYSANNPYVSYNNGVYQPQAVVPRDSQARVIQQRRANDNESMSRFANLPLEQLGGEIYALCKDQHGCRYLQKKLEERDSDQVHMIWLETNQHVIELMTDPFGNYLCQKLLEYCNDDERTVLIENAANDLVRIALNQHGTRALQKMIEFISTTQQVETIINALRFRVVELIQDLNGNHVIQKCLNKLSPTDAQFIFDAVGTHCVDVGTHRHGCCVLQRCIDHASGDQKAWLIRQISDNAYQLVQDPFGNYVVQYILDLNEPIFTEPLVAMFQGKVGQLSKQKFSSNVIEKCLRCAQEPSKDMLIEEMLSPNELDRLLRDSFANYVIQTALDYANPVMKNRLVEAIRPYLPAIKSTPYGRRIQAKIQGNEHRNSSGPSSRQATPHEIETTQAPVRHQRGVSSITGGTYVNSPGAGGFVNGFSPTVSNGYGLPLPSGRPVSAAVGFTSSDRLTAGPAPSPAFPYTNGRGSGQATNGNWV</sequence>
<proteinExistence type="predicted"/>
<evidence type="ECO:0000259" key="5">
    <source>
        <dbReference type="PROSITE" id="PS50303"/>
    </source>
</evidence>
<dbReference type="CDD" id="cd07920">
    <property type="entry name" value="Pumilio"/>
    <property type="match status" value="1"/>
</dbReference>
<evidence type="ECO:0000256" key="2">
    <source>
        <dbReference type="ARBA" id="ARBA00024893"/>
    </source>
</evidence>
<dbReference type="PANTHER" id="PTHR12537">
    <property type="entry name" value="RNA BINDING PROTEIN PUMILIO-RELATED"/>
    <property type="match status" value="1"/>
</dbReference>
<name>A0A9P7Z3G9_9HELO</name>
<dbReference type="PROSITE" id="PS50303">
    <property type="entry name" value="PUM_HD"/>
    <property type="match status" value="1"/>
</dbReference>
<feature type="region of interest" description="Disordered" evidence="4">
    <location>
        <begin position="535"/>
        <end position="557"/>
    </location>
</feature>
<dbReference type="InterPro" id="IPR033712">
    <property type="entry name" value="Pumilio_RNA-bd"/>
</dbReference>
<feature type="compositionally biased region" description="Polar residues" evidence="4">
    <location>
        <begin position="464"/>
        <end position="496"/>
    </location>
</feature>
<feature type="region of interest" description="Disordered" evidence="4">
    <location>
        <begin position="1"/>
        <end position="95"/>
    </location>
</feature>
<dbReference type="FunFam" id="1.25.10.10:FF:000237">
    <property type="entry name" value="Pumilio homolog 9"/>
    <property type="match status" value="1"/>
</dbReference>
<evidence type="ECO:0000256" key="4">
    <source>
        <dbReference type="SAM" id="MobiDB-lite"/>
    </source>
</evidence>
<feature type="domain" description="PUM-HD" evidence="5">
    <location>
        <begin position="661"/>
        <end position="998"/>
    </location>
</feature>
<dbReference type="InterPro" id="IPR033133">
    <property type="entry name" value="PUM-HD"/>
</dbReference>
<evidence type="ECO:0000256" key="3">
    <source>
        <dbReference type="PROSITE-ProRule" id="PRU00317"/>
    </source>
</evidence>
<feature type="repeat" description="Pumilio" evidence="3">
    <location>
        <begin position="863"/>
        <end position="898"/>
    </location>
</feature>
<dbReference type="SMART" id="SM00025">
    <property type="entry name" value="Pumilio"/>
    <property type="match status" value="8"/>
</dbReference>
<keyword evidence="1" id="KW-0677">Repeat</keyword>
<dbReference type="Gene3D" id="1.25.10.10">
    <property type="entry name" value="Leucine-rich Repeat Variant"/>
    <property type="match status" value="1"/>
</dbReference>
<feature type="repeat" description="Pumilio" evidence="3">
    <location>
        <begin position="718"/>
        <end position="753"/>
    </location>
</feature>
<dbReference type="GO" id="GO:0010608">
    <property type="term" value="P:post-transcriptional regulation of gene expression"/>
    <property type="evidence" value="ECO:0007669"/>
    <property type="project" value="TreeGrafter"/>
</dbReference>
<reference evidence="6" key="1">
    <citation type="journal article" date="2021" name="IMA Fungus">
        <title>Genomic characterization of three marine fungi, including Emericellopsis atlantica sp. nov. with signatures of a generalist lifestyle and marine biomass degradation.</title>
        <authorList>
            <person name="Hagestad O.C."/>
            <person name="Hou L."/>
            <person name="Andersen J.H."/>
            <person name="Hansen E.H."/>
            <person name="Altermark B."/>
            <person name="Li C."/>
            <person name="Kuhnert E."/>
            <person name="Cox R.J."/>
            <person name="Crous P.W."/>
            <person name="Spatafora J.W."/>
            <person name="Lail K."/>
            <person name="Amirebrahimi M."/>
            <person name="Lipzen A."/>
            <person name="Pangilinan J."/>
            <person name="Andreopoulos W."/>
            <person name="Hayes R.D."/>
            <person name="Ng V."/>
            <person name="Grigoriev I.V."/>
            <person name="Jackson S.A."/>
            <person name="Sutton T.D.S."/>
            <person name="Dobson A.D.W."/>
            <person name="Rama T."/>
        </authorList>
    </citation>
    <scope>NUCLEOTIDE SEQUENCE</scope>
    <source>
        <strain evidence="6">TRa3180A</strain>
    </source>
</reference>